<sequence length="210" mass="24997">YLEFMKWCPPFLIKKLPTSRKKQIELWDPYGGEDIIFEFVSYKMPVESTRGHQRISIWADELGSEGFYDEQRPRLMIENGDFLITYTVTEDTKSTVLFDQIFDRAQVYYRSQFMLDEYYKKVLGEDKARIEQTNSPYSIAVIQSASDDNPVLTTEQVVEYLMEYPDPEVQMMRRFCIFQQLSSKIFPQFRWDTHSIDLEKEFKARMGVTC</sequence>
<comment type="caution">
    <text evidence="1">The sequence shown here is derived from an EMBL/GenBank/DDBJ whole genome shotgun (WGS) entry which is preliminary data.</text>
</comment>
<dbReference type="AlphaFoldDB" id="A0A0F8W5W1"/>
<accession>A0A0F8W5W1</accession>
<organism evidence="1">
    <name type="scientific">marine sediment metagenome</name>
    <dbReference type="NCBI Taxonomy" id="412755"/>
    <lineage>
        <taxon>unclassified sequences</taxon>
        <taxon>metagenomes</taxon>
        <taxon>ecological metagenomes</taxon>
    </lineage>
</organism>
<name>A0A0F8W5W1_9ZZZZ</name>
<reference evidence="1" key="1">
    <citation type="journal article" date="2015" name="Nature">
        <title>Complex archaea that bridge the gap between prokaryotes and eukaryotes.</title>
        <authorList>
            <person name="Spang A."/>
            <person name="Saw J.H."/>
            <person name="Jorgensen S.L."/>
            <person name="Zaremba-Niedzwiedzka K."/>
            <person name="Martijn J."/>
            <person name="Lind A.E."/>
            <person name="van Eijk R."/>
            <person name="Schleper C."/>
            <person name="Guy L."/>
            <person name="Ettema T.J."/>
        </authorList>
    </citation>
    <scope>NUCLEOTIDE SEQUENCE</scope>
</reference>
<protein>
    <submittedName>
        <fullName evidence="1">Uncharacterized protein</fullName>
    </submittedName>
</protein>
<feature type="non-terminal residue" evidence="1">
    <location>
        <position position="1"/>
    </location>
</feature>
<proteinExistence type="predicted"/>
<evidence type="ECO:0000313" key="1">
    <source>
        <dbReference type="EMBL" id="KKK51948.1"/>
    </source>
</evidence>
<gene>
    <name evidence="1" type="ORF">LCGC14_3109840</name>
</gene>
<dbReference type="EMBL" id="LAZR01067260">
    <property type="protein sequence ID" value="KKK51948.1"/>
    <property type="molecule type" value="Genomic_DNA"/>
</dbReference>